<dbReference type="EMBL" id="CM042021">
    <property type="protein sequence ID" value="KAI3818491.1"/>
    <property type="molecule type" value="Genomic_DNA"/>
</dbReference>
<reference evidence="2" key="1">
    <citation type="journal article" date="2022" name="Mol. Ecol. Resour.">
        <title>The genomes of chicory, endive, great burdock and yacon provide insights into Asteraceae palaeo-polyploidization history and plant inulin production.</title>
        <authorList>
            <person name="Fan W."/>
            <person name="Wang S."/>
            <person name="Wang H."/>
            <person name="Wang A."/>
            <person name="Jiang F."/>
            <person name="Liu H."/>
            <person name="Zhao H."/>
            <person name="Xu D."/>
            <person name="Zhang Y."/>
        </authorList>
    </citation>
    <scope>NUCLEOTIDE SEQUENCE [LARGE SCALE GENOMIC DNA]</scope>
    <source>
        <strain evidence="2">cv. Yunnan</strain>
    </source>
</reference>
<keyword evidence="2" id="KW-1185">Reference proteome</keyword>
<evidence type="ECO:0000313" key="1">
    <source>
        <dbReference type="EMBL" id="KAI3818491.1"/>
    </source>
</evidence>
<gene>
    <name evidence="1" type="ORF">L1987_12300</name>
</gene>
<comment type="caution">
    <text evidence="1">The sequence shown here is derived from an EMBL/GenBank/DDBJ whole genome shotgun (WGS) entry which is preliminary data.</text>
</comment>
<reference evidence="1 2" key="2">
    <citation type="journal article" date="2022" name="Mol. Ecol. Resour.">
        <title>The genomes of chicory, endive, great burdock and yacon provide insights into Asteraceae paleo-polyploidization history and plant inulin production.</title>
        <authorList>
            <person name="Fan W."/>
            <person name="Wang S."/>
            <person name="Wang H."/>
            <person name="Wang A."/>
            <person name="Jiang F."/>
            <person name="Liu H."/>
            <person name="Zhao H."/>
            <person name="Xu D."/>
            <person name="Zhang Y."/>
        </authorList>
    </citation>
    <scope>NUCLEOTIDE SEQUENCE [LARGE SCALE GENOMIC DNA]</scope>
    <source>
        <strain evidence="2">cv. Yunnan</strain>
        <tissue evidence="1">Leaves</tissue>
    </source>
</reference>
<proteinExistence type="predicted"/>
<sequence length="241" mass="27588">MKIFSWVHRQFHHKDAKNADNDKVTLLENEAFSSACDGWREGILAIGTLGVDLFQDFKGKDTTFMNNQVLFFDDGGDDDDDDDDDHDEEMEYPLVLKASKHGFDHVEKQDLSPCVEVAKPNNHQENLVKDSMKISKSRERTTLADLFRSDSENSLLKSNELSDDHKIKVPYHDNNNIGTESIKSFLISKMRKKLRKDDSAQPIKKTKQLMRKMLKNKVHPDIGIQEETALIVSQEVDTHAT</sequence>
<protein>
    <submittedName>
        <fullName evidence="1">Uncharacterized protein</fullName>
    </submittedName>
</protein>
<accession>A0ACB9JFP7</accession>
<name>A0ACB9JFP7_9ASTR</name>
<organism evidence="1 2">
    <name type="scientific">Smallanthus sonchifolius</name>
    <dbReference type="NCBI Taxonomy" id="185202"/>
    <lineage>
        <taxon>Eukaryota</taxon>
        <taxon>Viridiplantae</taxon>
        <taxon>Streptophyta</taxon>
        <taxon>Embryophyta</taxon>
        <taxon>Tracheophyta</taxon>
        <taxon>Spermatophyta</taxon>
        <taxon>Magnoliopsida</taxon>
        <taxon>eudicotyledons</taxon>
        <taxon>Gunneridae</taxon>
        <taxon>Pentapetalae</taxon>
        <taxon>asterids</taxon>
        <taxon>campanulids</taxon>
        <taxon>Asterales</taxon>
        <taxon>Asteraceae</taxon>
        <taxon>Asteroideae</taxon>
        <taxon>Heliantheae alliance</taxon>
        <taxon>Millerieae</taxon>
        <taxon>Smallanthus</taxon>
    </lineage>
</organism>
<dbReference type="Proteomes" id="UP001056120">
    <property type="component" value="Linkage Group LG04"/>
</dbReference>
<evidence type="ECO:0000313" key="2">
    <source>
        <dbReference type="Proteomes" id="UP001056120"/>
    </source>
</evidence>